<dbReference type="Pfam" id="PF00010">
    <property type="entry name" value="HLH"/>
    <property type="match status" value="1"/>
</dbReference>
<reference evidence="8" key="2">
    <citation type="submission" date="2023-06" db="EMBL/GenBank/DDBJ databases">
        <authorList>
            <person name="Ma L."/>
            <person name="Liu K.-W."/>
            <person name="Li Z."/>
            <person name="Hsiao Y.-Y."/>
            <person name="Qi Y."/>
            <person name="Fu T."/>
            <person name="Tang G."/>
            <person name="Zhang D."/>
            <person name="Sun W.-H."/>
            <person name="Liu D.-K."/>
            <person name="Li Y."/>
            <person name="Chen G.-Z."/>
            <person name="Liu X.-D."/>
            <person name="Liao X.-Y."/>
            <person name="Jiang Y.-T."/>
            <person name="Yu X."/>
            <person name="Hao Y."/>
            <person name="Huang J."/>
            <person name="Zhao X.-W."/>
            <person name="Ke S."/>
            <person name="Chen Y.-Y."/>
            <person name="Wu W.-L."/>
            <person name="Hsu J.-L."/>
            <person name="Lin Y.-F."/>
            <person name="Huang M.-D."/>
            <person name="Li C.-Y."/>
            <person name="Huang L."/>
            <person name="Wang Z.-W."/>
            <person name="Zhao X."/>
            <person name="Zhong W.-Y."/>
            <person name="Peng D.-H."/>
            <person name="Ahmad S."/>
            <person name="Lan S."/>
            <person name="Zhang J.-S."/>
            <person name="Tsai W.-C."/>
            <person name="Van De Peer Y."/>
            <person name="Liu Z.-J."/>
        </authorList>
    </citation>
    <scope>NUCLEOTIDE SEQUENCE</scope>
    <source>
        <strain evidence="8">CP</strain>
        <tissue evidence="8">Leaves</tissue>
    </source>
</reference>
<dbReference type="InterPro" id="IPR051358">
    <property type="entry name" value="TF_AMS/ICE1/BHLH6-like"/>
</dbReference>
<dbReference type="PROSITE" id="PS50888">
    <property type="entry name" value="BHLH"/>
    <property type="match status" value="1"/>
</dbReference>
<gene>
    <name evidence="8" type="primary">FIT</name>
    <name evidence="8" type="ORF">QJS10_CPB18g01085</name>
</gene>
<keyword evidence="3" id="KW-0805">Transcription regulation</keyword>
<reference evidence="8" key="1">
    <citation type="journal article" date="2023" name="Nat. Commun.">
        <title>Diploid and tetraploid genomes of Acorus and the evolution of monocots.</title>
        <authorList>
            <person name="Ma L."/>
            <person name="Liu K.W."/>
            <person name="Li Z."/>
            <person name="Hsiao Y.Y."/>
            <person name="Qi Y."/>
            <person name="Fu T."/>
            <person name="Tang G.D."/>
            <person name="Zhang D."/>
            <person name="Sun W.H."/>
            <person name="Liu D.K."/>
            <person name="Li Y."/>
            <person name="Chen G.Z."/>
            <person name="Liu X.D."/>
            <person name="Liao X.Y."/>
            <person name="Jiang Y.T."/>
            <person name="Yu X."/>
            <person name="Hao Y."/>
            <person name="Huang J."/>
            <person name="Zhao X.W."/>
            <person name="Ke S."/>
            <person name="Chen Y.Y."/>
            <person name="Wu W.L."/>
            <person name="Hsu J.L."/>
            <person name="Lin Y.F."/>
            <person name="Huang M.D."/>
            <person name="Li C.Y."/>
            <person name="Huang L."/>
            <person name="Wang Z.W."/>
            <person name="Zhao X."/>
            <person name="Zhong W.Y."/>
            <person name="Peng D.H."/>
            <person name="Ahmad S."/>
            <person name="Lan S."/>
            <person name="Zhang J.S."/>
            <person name="Tsai W.C."/>
            <person name="Van de Peer Y."/>
            <person name="Liu Z.J."/>
        </authorList>
    </citation>
    <scope>NUCLEOTIDE SEQUENCE</scope>
    <source>
        <strain evidence="8">CP</strain>
    </source>
</reference>
<evidence type="ECO:0000256" key="4">
    <source>
        <dbReference type="ARBA" id="ARBA00023163"/>
    </source>
</evidence>
<feature type="region of interest" description="Disordered" evidence="6">
    <location>
        <begin position="127"/>
        <end position="177"/>
    </location>
</feature>
<evidence type="ECO:0000256" key="1">
    <source>
        <dbReference type="ARBA" id="ARBA00004123"/>
    </source>
</evidence>
<dbReference type="InterPro" id="IPR036638">
    <property type="entry name" value="HLH_DNA-bd_sf"/>
</dbReference>
<accession>A0AAV9CQ93</accession>
<comment type="caution">
    <text evidence="8">The sequence shown here is derived from an EMBL/GenBank/DDBJ whole genome shotgun (WGS) entry which is preliminary data.</text>
</comment>
<evidence type="ECO:0000259" key="7">
    <source>
        <dbReference type="PROSITE" id="PS50888"/>
    </source>
</evidence>
<dbReference type="Gene3D" id="4.10.280.10">
    <property type="entry name" value="Helix-loop-helix DNA-binding domain"/>
    <property type="match status" value="1"/>
</dbReference>
<evidence type="ECO:0000256" key="6">
    <source>
        <dbReference type="SAM" id="MobiDB-lite"/>
    </source>
</evidence>
<organism evidence="8 9">
    <name type="scientific">Acorus calamus</name>
    <name type="common">Sweet flag</name>
    <dbReference type="NCBI Taxonomy" id="4465"/>
    <lineage>
        <taxon>Eukaryota</taxon>
        <taxon>Viridiplantae</taxon>
        <taxon>Streptophyta</taxon>
        <taxon>Embryophyta</taxon>
        <taxon>Tracheophyta</taxon>
        <taxon>Spermatophyta</taxon>
        <taxon>Magnoliopsida</taxon>
        <taxon>Liliopsida</taxon>
        <taxon>Acoraceae</taxon>
        <taxon>Acorus</taxon>
    </lineage>
</organism>
<dbReference type="SMART" id="SM00353">
    <property type="entry name" value="HLH"/>
    <property type="match status" value="1"/>
</dbReference>
<dbReference type="Proteomes" id="UP001180020">
    <property type="component" value="Unassembled WGS sequence"/>
</dbReference>
<keyword evidence="4" id="KW-0804">Transcription</keyword>
<evidence type="ECO:0000256" key="3">
    <source>
        <dbReference type="ARBA" id="ARBA00023015"/>
    </source>
</evidence>
<keyword evidence="9" id="KW-1185">Reference proteome</keyword>
<sequence length="355" mass="40119">METELEPYLPFQDPEVMASMQVLPSIQTFPSSLDALSSWLEHFEEDDPPNNIPTFTNNAPHISSHGFEEDHDFFQFMASDNTTTHPLEDTLNSLLLDFSNGFSESPPHSLASPESFVDQLFFGSSENSSPVAADKGVEKKRKRRAEEEDKEEEEEDEDGEERNPGGMNSKNLFSERSRRKRLSQQLISLRSLVPNITKMDKRSVLVDALAYLKSIHEETARLQAELKEKTTDAPSEEKVAEEALEGRRTTVKGSCNKKSMHKSQILEIDTEKIEDRRFVVKMTCRGGSGVGGEVLRAVESLGFDITYTSLDQIKPQHVLITIFVRIRKPRKMTEEKLKDCITSTAIRSGLTLHNL</sequence>
<proteinExistence type="inferred from homology"/>
<keyword evidence="5" id="KW-0539">Nucleus</keyword>
<dbReference type="GO" id="GO:0043565">
    <property type="term" value="F:sequence-specific DNA binding"/>
    <property type="evidence" value="ECO:0007669"/>
    <property type="project" value="TreeGrafter"/>
</dbReference>
<evidence type="ECO:0000313" key="8">
    <source>
        <dbReference type="EMBL" id="KAK1291000.1"/>
    </source>
</evidence>
<evidence type="ECO:0000313" key="9">
    <source>
        <dbReference type="Proteomes" id="UP001180020"/>
    </source>
</evidence>
<feature type="compositionally biased region" description="Acidic residues" evidence="6">
    <location>
        <begin position="148"/>
        <end position="160"/>
    </location>
</feature>
<dbReference type="PANTHER" id="PTHR31945">
    <property type="entry name" value="TRANSCRIPTION FACTOR SCREAM2-RELATED"/>
    <property type="match status" value="1"/>
</dbReference>
<dbReference type="GO" id="GO:0046983">
    <property type="term" value="F:protein dimerization activity"/>
    <property type="evidence" value="ECO:0007669"/>
    <property type="project" value="InterPro"/>
</dbReference>
<dbReference type="EMBL" id="JAUJYO010000018">
    <property type="protein sequence ID" value="KAK1291000.1"/>
    <property type="molecule type" value="Genomic_DNA"/>
</dbReference>
<evidence type="ECO:0000256" key="2">
    <source>
        <dbReference type="ARBA" id="ARBA00005510"/>
    </source>
</evidence>
<dbReference type="SUPFAM" id="SSF47459">
    <property type="entry name" value="HLH, helix-loop-helix DNA-binding domain"/>
    <property type="match status" value="1"/>
</dbReference>
<name>A0AAV9CQ93_ACOCL</name>
<dbReference type="InterPro" id="IPR011598">
    <property type="entry name" value="bHLH_dom"/>
</dbReference>
<dbReference type="AlphaFoldDB" id="A0AAV9CQ93"/>
<protein>
    <submittedName>
        <fullName evidence="8">Transcription factor FER-LIKE IRON DEFICIENCY-INDUCED TRANSCRIPTION FACTOR</fullName>
    </submittedName>
</protein>
<evidence type="ECO:0000256" key="5">
    <source>
        <dbReference type="ARBA" id="ARBA00023242"/>
    </source>
</evidence>
<dbReference type="GO" id="GO:0003700">
    <property type="term" value="F:DNA-binding transcription factor activity"/>
    <property type="evidence" value="ECO:0007669"/>
    <property type="project" value="TreeGrafter"/>
</dbReference>
<dbReference type="PANTHER" id="PTHR31945:SF26">
    <property type="entry name" value="TRANSCRIPTION FACTOR BHLH35"/>
    <property type="match status" value="1"/>
</dbReference>
<feature type="domain" description="BHLH" evidence="7">
    <location>
        <begin position="166"/>
        <end position="215"/>
    </location>
</feature>
<comment type="similarity">
    <text evidence="2">Belongs to the bHLH protein family.</text>
</comment>
<comment type="subcellular location">
    <subcellularLocation>
        <location evidence="1">Nucleus</location>
    </subcellularLocation>
</comment>
<dbReference type="GO" id="GO:0005634">
    <property type="term" value="C:nucleus"/>
    <property type="evidence" value="ECO:0007669"/>
    <property type="project" value="UniProtKB-SubCell"/>
</dbReference>